<feature type="domain" description="LamG-like jellyroll fold" evidence="4">
    <location>
        <begin position="99"/>
        <end position="249"/>
    </location>
</feature>
<organism evidence="5 6">
    <name type="scientific">Herbiconiux oxytropis</name>
    <dbReference type="NCBI Taxonomy" id="2970915"/>
    <lineage>
        <taxon>Bacteria</taxon>
        <taxon>Bacillati</taxon>
        <taxon>Actinomycetota</taxon>
        <taxon>Actinomycetes</taxon>
        <taxon>Micrococcales</taxon>
        <taxon>Microbacteriaceae</taxon>
        <taxon>Herbiconiux</taxon>
    </lineage>
</organism>
<evidence type="ECO:0000313" key="5">
    <source>
        <dbReference type="EMBL" id="MCS5727450.1"/>
    </source>
</evidence>
<dbReference type="Gene3D" id="2.60.120.200">
    <property type="match status" value="1"/>
</dbReference>
<gene>
    <name evidence="5" type="ORF">N1028_16260</name>
</gene>
<proteinExistence type="predicted"/>
<dbReference type="InterPro" id="IPR012878">
    <property type="entry name" value="Beta-AFase-like_GH127_cat"/>
</dbReference>
<dbReference type="PANTHER" id="PTHR31151">
    <property type="entry name" value="PROLINE-TRNA LIGASE (DUF1680)"/>
    <property type="match status" value="1"/>
</dbReference>
<dbReference type="InterPro" id="IPR013320">
    <property type="entry name" value="ConA-like_dom_sf"/>
</dbReference>
<dbReference type="Pfam" id="PF12733">
    <property type="entry name" value="Cadherin-like"/>
    <property type="match status" value="1"/>
</dbReference>
<protein>
    <submittedName>
        <fullName evidence="5">Glycoside hydrolase family 127 protein</fullName>
    </submittedName>
</protein>
<dbReference type="EMBL" id="JANLCK010000011">
    <property type="protein sequence ID" value="MCS5727450.1"/>
    <property type="molecule type" value="Genomic_DNA"/>
</dbReference>
<dbReference type="Pfam" id="PF20736">
    <property type="entry name" value="Glyco_hydro127M"/>
    <property type="match status" value="1"/>
</dbReference>
<dbReference type="InterPro" id="IPR049046">
    <property type="entry name" value="Beta-AFase-like_GH127_middle"/>
</dbReference>
<dbReference type="SUPFAM" id="SSF49899">
    <property type="entry name" value="Concanavalin A-like lectins/glucanases"/>
    <property type="match status" value="1"/>
</dbReference>
<dbReference type="GO" id="GO:0016787">
    <property type="term" value="F:hydrolase activity"/>
    <property type="evidence" value="ECO:0007669"/>
    <property type="project" value="UniProtKB-KW"/>
</dbReference>
<dbReference type="InterPro" id="IPR046780">
    <property type="entry name" value="aBig_2"/>
</dbReference>
<keyword evidence="2" id="KW-1015">Disulfide bond</keyword>
<reference evidence="5" key="1">
    <citation type="submission" date="2022-08" db="EMBL/GenBank/DDBJ databases">
        <authorList>
            <person name="Deng Y."/>
            <person name="Han X.-F."/>
            <person name="Zhang Y.-Q."/>
        </authorList>
    </citation>
    <scope>NUCLEOTIDE SEQUENCE</scope>
    <source>
        <strain evidence="5">CPCC 203407</strain>
    </source>
</reference>
<keyword evidence="6" id="KW-1185">Reference proteome</keyword>
<dbReference type="Proteomes" id="UP001165587">
    <property type="component" value="Unassembled WGS sequence"/>
</dbReference>
<accession>A0AA41XJN2</accession>
<evidence type="ECO:0000259" key="4">
    <source>
        <dbReference type="SMART" id="SM00560"/>
    </source>
</evidence>
<keyword evidence="5" id="KW-0378">Hydrolase</keyword>
<dbReference type="SMART" id="SM00560">
    <property type="entry name" value="LamGL"/>
    <property type="match status" value="1"/>
</dbReference>
<evidence type="ECO:0000256" key="1">
    <source>
        <dbReference type="ARBA" id="ARBA00022729"/>
    </source>
</evidence>
<dbReference type="InterPro" id="IPR007253">
    <property type="entry name" value="Cell_wall-bd_2"/>
</dbReference>
<dbReference type="Pfam" id="PF07944">
    <property type="entry name" value="Beta-AFase-like_GH127_cat"/>
    <property type="match status" value="1"/>
</dbReference>
<sequence length="1349" mass="144443">MPRLLRMVALAAAPLVFAGGLVATAPAPSAVAAIDPAFEAAKVLDLRFDGDLADSGPRGTAVTMQKGDAAFSEGARGEAFAFSGSSAISLGTPAYLQPSSLTASFWFKPSGAMAGEQVFSWSKTVYNSDGWYLTSASDTTPLALSIGPGGSQPYQVAVDTPRADFFPADTWTHVVATYDPATKAVAFYRNGELQSSTVKFPASGLSTGVLGSEATSTKTLGFNGPTYNGSHVKGLLDDYRLYDSVASTTDVVALAQETDPAFDPAALAQRALDSLSVPASSAADFPLPDVAQNGADLTWESSDPEVIEVDGTLAHVTRPASGDVEVTLTATASFGGSETRSKQFPVTVAGQGATESIYIDDTELSEVLLEDPYLVNGNQKMVDYLLTLDPERFLTGFYTEAGLEPTAEPYGGWERATGTRFQGHFFGHFISALSQAYSTSTDPIEKAALLEKLSAAVDGLERAQTAYAAQDPANAGYVSPFPASYLPHGRDGLLVPFYNLHKVLAGLLDAEELGTPEVSAKALKVAGGFGTWLQGWASRQADPGSMLNTEYGGMNEALYNLYALTENPVHKRAAEYFDEVSLFRELAAGNDVLNGRHANTTIPKLIGALKRYTVFTDNPRLYATLTQAEKDDLGMYRTAAENFWQMVVDDHSYANGGNSQSEHFHGADTLHEHATNGVTSGYGENSTSEVCNEYNMLKLTHALFQLDPDVKYPDFYEHTYINTILAQQNPETGMMTYFQPMAAGYAKVFGAPEDEFWCDHGTATESFTKLGDSIYFRKDETVYVNMFRSTVFTSEPQNLKLTQTANVPADPEVGFAVESIDGGALPEGTTLRLRVPGWASAIPTLSINGVEQDVAALTSEGYVVVPVSAGDSLQYTLPAEVTVDDGTENPDWVAFRYGPVLLATELNRTNVDADYVAGVLVRMSVADKSVNDNIVVADTEAWKAAIAENLVRLDDGTDLNGTSTMRFGLQNADPASEALVFRPWYNLYDARYAIYLNLIEPDSAEAQALILSDKEKLRIAEMTTDSLTSFDNNNSEADKNYEFNKSSTGVWRGQGYRDGERAADAYFQYDMIVDPDAPTNYLGVRYYGGDDGRTFDVYLNDVKLKTERVSNAQGSDTWYVQYDEIPAAVLAGIEEADSYKRDQNGAYVLDSEGQKIPVVTVRFQGNGTSYVGGVFGVYTTTTTAFGTDAGLSALRVEGGTLAPALTEGVNDYTITVPKDATSVSLDADPAVPSGLIYVDGILIDDTVARTVAVAPGDAPTAVVLRSLAQDHTTAEEYRISIVREEPTPEPEPTAVDRIAGADRYEVAVNTSKAGFPDGSSTVYVASGAVFPDALSAAPAATVAGAPILL</sequence>
<evidence type="ECO:0000313" key="6">
    <source>
        <dbReference type="Proteomes" id="UP001165587"/>
    </source>
</evidence>
<dbReference type="Gene3D" id="2.60.40.1080">
    <property type="match status" value="1"/>
</dbReference>
<dbReference type="InterPro" id="IPR046544">
    <property type="entry name" value="GH146_SB_dom"/>
</dbReference>
<keyword evidence="1 3" id="KW-0732">Signal</keyword>
<comment type="caution">
    <text evidence="5">The sequence shown here is derived from an EMBL/GenBank/DDBJ whole genome shotgun (WGS) entry which is preliminary data.</text>
</comment>
<dbReference type="Pfam" id="PF13385">
    <property type="entry name" value="Laminin_G_3"/>
    <property type="match status" value="1"/>
</dbReference>
<evidence type="ECO:0000256" key="3">
    <source>
        <dbReference type="SAM" id="SignalP"/>
    </source>
</evidence>
<evidence type="ECO:0000256" key="2">
    <source>
        <dbReference type="ARBA" id="ARBA00023157"/>
    </source>
</evidence>
<dbReference type="InterPro" id="IPR006558">
    <property type="entry name" value="LamG-like"/>
</dbReference>
<dbReference type="PANTHER" id="PTHR31151:SF0">
    <property type="entry name" value="PROLINE-TRNA LIGASE (DUF1680)"/>
    <property type="match status" value="1"/>
</dbReference>
<dbReference type="Pfam" id="PF20620">
    <property type="entry name" value="DUF6805"/>
    <property type="match status" value="1"/>
</dbReference>
<feature type="chain" id="PRO_5041302972" evidence="3">
    <location>
        <begin position="19"/>
        <end position="1349"/>
    </location>
</feature>
<name>A0AA41XJN2_9MICO</name>
<dbReference type="InterPro" id="IPR025883">
    <property type="entry name" value="Cadherin-like_domain"/>
</dbReference>
<dbReference type="Pfam" id="PF20578">
    <property type="entry name" value="aBig_2"/>
    <property type="match status" value="1"/>
</dbReference>
<dbReference type="Pfam" id="PF04122">
    <property type="entry name" value="CW_binding_2"/>
    <property type="match status" value="1"/>
</dbReference>
<feature type="signal peptide" evidence="3">
    <location>
        <begin position="1"/>
        <end position="18"/>
    </location>
</feature>
<feature type="non-terminal residue" evidence="5">
    <location>
        <position position="1349"/>
    </location>
</feature>
<dbReference type="RefSeq" id="WP_259530442.1">
    <property type="nucleotide sequence ID" value="NZ_JANLCK010000011.1"/>
</dbReference>